<evidence type="ECO:0008006" key="7">
    <source>
        <dbReference type="Google" id="ProtNLM"/>
    </source>
</evidence>
<keyword evidence="6" id="KW-1185">Reference proteome</keyword>
<feature type="domain" description="Large polyvalent protein-associated" evidence="2">
    <location>
        <begin position="1126"/>
        <end position="1238"/>
    </location>
</feature>
<accession>A0A9Q6Z1K4</accession>
<dbReference type="InterPro" id="IPR040998">
    <property type="entry name" value="PBECR5"/>
</dbReference>
<dbReference type="Pfam" id="PF18798">
    <property type="entry name" value="LPD3"/>
    <property type="match status" value="2"/>
</dbReference>
<dbReference type="EMBL" id="CP066558">
    <property type="protein sequence ID" value="QQF82733.1"/>
    <property type="molecule type" value="Genomic_DNA"/>
</dbReference>
<reference evidence="5 6" key="1">
    <citation type="submission" date="2020-12" db="EMBL/GenBank/DDBJ databases">
        <title>ASc-MMNZ-VFA-070.</title>
        <authorList>
            <person name="Schryvers A."/>
            <person name="Mostafa Nazari M."/>
            <person name="Farshchi Andisi V."/>
            <person name="Timsit E."/>
            <person name="Walter Morck D."/>
        </authorList>
    </citation>
    <scope>NUCLEOTIDE SEQUENCE [LARGE SCALE GENOMIC DNA]</scope>
    <source>
        <strain evidence="5 6">ASc-MMNZ-VFA-070</strain>
    </source>
</reference>
<evidence type="ECO:0000313" key="5">
    <source>
        <dbReference type="EMBL" id="QQF82733.1"/>
    </source>
</evidence>
<feature type="domain" description="Large polyvalent protein-associated" evidence="2">
    <location>
        <begin position="1523"/>
        <end position="1635"/>
    </location>
</feature>
<proteinExistence type="predicted"/>
<gene>
    <name evidence="5" type="ORF">JFL49_02100</name>
</gene>
<feature type="domain" description="Large polyvalent protein associated" evidence="4">
    <location>
        <begin position="2369"/>
        <end position="2525"/>
    </location>
</feature>
<evidence type="ECO:0000313" key="6">
    <source>
        <dbReference type="Proteomes" id="UP000595373"/>
    </source>
</evidence>
<feature type="coiled-coil region" evidence="1">
    <location>
        <begin position="512"/>
        <end position="560"/>
    </location>
</feature>
<evidence type="ECO:0000259" key="2">
    <source>
        <dbReference type="Pfam" id="PF18798"/>
    </source>
</evidence>
<dbReference type="InterPro" id="IPR040561">
    <property type="entry name" value="LPD38"/>
</dbReference>
<dbReference type="Proteomes" id="UP000595373">
    <property type="component" value="Chromosome"/>
</dbReference>
<keyword evidence="1" id="KW-0175">Coiled coil</keyword>
<dbReference type="InterPro" id="IPR040824">
    <property type="entry name" value="LPD3"/>
</dbReference>
<dbReference type="RefSeq" id="WP_167591122.1">
    <property type="nucleotide sequence ID" value="NZ_CP018802.1"/>
</dbReference>
<evidence type="ECO:0000259" key="3">
    <source>
        <dbReference type="Pfam" id="PF18814"/>
    </source>
</evidence>
<sequence>MSNFSLSNEEFQYLQKNILGIAPNATGSRGRGQSDVADEGSSSIDVIANQYKLPEEQGFFADVVDSVQMGAWRGAGDLARGIGALFNSEWLNKAADYAYYNAEENKATMSSKMQEALGQSAFDGWNEETGEGKGLLNMYWWAGNLGALLGENIDTVLTMGAGKLATTGIKAGGKLAGKYFSKEVADQVGKAAVKQASRFGIPAQYHKTIAYTAIASAMSAGNRANQVREELSQISDNDLAQHNDFRIAYWDLKESDEGQTLSDHEIFEQARQQYYNKVGRDAILNPLAIAADITANAVGGLGGGLWGLPKVNKWLGKPTQSVKEGVLKGAFIESATEGLQGAAEQYAINDTARDYYDSDRSLTEGMSENIADGMVLGAGFGGLTGGYEAMSHRRTMNREKKRLLEAVNTGDERVDAQIRYQVEAYNKIANDLDELISPQRIQTLNQFGLQAVEKARRREQIEAELRGETQAQAEKQQAEQVQTVTDTPYHQRNLADIQAEFIQHGLDENDFNDFLEANLQQATADLQKLQANPFKMGTDLQKSLAEKQAYNAKLADTQARVDYWTQAKTAPKFGTEATQAESAVQAESGVNLDPFLEDVKFSRSTPSGYVRDLMVTHNISPEGVLHAQKMGGLPYASVAVTKQDTPVMNFGDITLIGDRHYVDPKGKNKASVFGADIYSPRYPNVHYEYKDSDKQTLRALFAQSAKDIEDFEFDYNFNQGLSQTGVRKALLESDAVKHQFLKENGIEYEPVYRTITKSNYADFQAVKKASELGLTGSDLKSDQLISQHEVLLREFIQEDIQRLKRATSPLARRILLLAENSLNGDLKALREYVVPRLTEALNNRTERQKLDVSATKSAMREAVEQHKPAFNQYIENIATQFVAKEKIRKGENRDGKATYMAHTLENVVKKLKKEVRGGESINYGLPTLRSKVTPQFKSISEIQDNKVSLVSHSDFKKVKDEIEVEKDKLAEHLGMSSWNIDEVLFQVVNDGVSSAFHSAKIENTPQNRQLIADFLTKLETMPTEYFEGKAKDISQFSDFKGAVIPQDLTPDVRQVLEQAGLALYEYDRGNPNARAEIIKQASNELDILHNGDVLFSRATYKPERLEKLRQAKPIEITGKEIQPSDDLRQYKRNALEYGKSLRGAYTNKDTGREINIGRASITEILRHDYKDVEHLQSIAAIPKIIENAVYIDTLPNKEVRKNPDVKEYEYYLAGLKIGGEDYTVRAVIGVSTTGDKYYDHKLTKIEKGNLLEMTSRVSTAEISSSSPLSSINDKRLLQILQQQTKSFDFSQEKSQIAEAVGKGLSTHFEVVHSSELGINDPTIEAAYNTQTGKIVIIADNIRANDILTREERLKWVAWHELAHRGLQVRYGKDFQALMEQADRNTTVRDLATALQKDRVELRNNRTLAVEEAIAELHAAYTTGKMEELKSRYGLVVPRGREISLKSWFRITAERIRAFMVKLFGREKANRFSHDELLNLLKDIQQSAGGDIHEADNNTRYSLNEDPNSDFANAIPKRTATSYDEARSIVSELLGEPLVNKETGMVATISRRSLDKLLSGKAVDKSTNLKDHLTAVANIDQLFENAIQGWVEADKNNDPNIAGVHRLFAPLSIDGQIRLAKLTVKAMSFNQGNRVYSVETIEVENKNSDLSLSWKPQLSENTQLTSQQIANVQSLIQRIQKFNSGDQTYRFSRSSTYQSGDNISVLELSRGGNIQAPKWTDKFSTLQALKETFHQGTAKLDEWFADSLRPVNDWIDNMQFSDHTSNKSGRDHEKRRLKDAMYTAKGRRDALNSEFEVHYLNPILSKIAEIAKRSQGKINEETAKRKAGFWVSARYSIEKNMELLSIDEKAMQEAQTALNEAQVNGTAEDIRKAKNAFNSAEKHYLDRKAAVWNKDFNNKHFKAGVAGGWSIPEAKEIMRNIERDISLRDLTAIGDLIAELNQARLEIDYKSGRLTDTEYQQFKANRHYVPLTGDPNAQLDDMDFIAGAGANSLNIAKDKTLKGRTNSEAEDAIDAIWKAVGKSTTYAGWSEFKGKLDALLETEVSLLEQQGYSNVEAQRLAGQNLGIGKQKMQGLTRSSDNVLIARRGGVYYEYSLPNNVIAALKNDNVEQANDFLNVLSKPTRWYARGVTQWSLAFAPINMLRDTWEKSEFIRVQKVYDRQGKLLSSDKMDQIGRATALSPLTNPAIWAATKRFAFGQELRDSVLEEKLLKQLLKEGAISTYGTYLERTEADLLKRIKRENSVLGSKIDKAMGVIESYNQTFDMVSALSAYKALVDNGVDSKQAAATTLELTNFRKTGSKMRGIKALYMFSQPTVMGAANLIRYLSTKKGQIRFLTYTAGMMALYSLLRSMDDEDEAGNKMDQLGDITRFIPIPIGNGNYIKLPVGFGMPQMAWNFATNIVKGAVSDISFMEAGVNMVTHATKTFAPVSPSEISALKYPLEKLALTFTPSILQPLMQNALNRSAFGSQITTNFVRQDKLKAEQSKSTTAQFWKDLAIDIQQTLGLDMHPEQIKNLFDGYSGMLGSLKELNTWLVENPNREQLGRNTRTLFINQLYGAGNEFAVQSRYYEASEEAQQVAKEYAYRKLNKQLDREWLTPERQELIKWHEYNLRTMGKLRSEKAQLTKQLRAGKISAHAYEQRLKRYNEAVNSVQKKLLSGYRQMVGLSSY</sequence>
<protein>
    <recommendedName>
        <fullName evidence="7">Phage MuF C-terminal domain-containing protein</fullName>
    </recommendedName>
</protein>
<organism evidence="5 6">
    <name type="scientific">Histophilus somni</name>
    <name type="common">Haemophilus somnus</name>
    <dbReference type="NCBI Taxonomy" id="731"/>
    <lineage>
        <taxon>Bacteria</taxon>
        <taxon>Pseudomonadati</taxon>
        <taxon>Pseudomonadota</taxon>
        <taxon>Gammaproteobacteria</taxon>
        <taxon>Pasteurellales</taxon>
        <taxon>Pasteurellaceae</taxon>
        <taxon>Histophilus</taxon>
    </lineage>
</organism>
<name>A0A9Q6Z1K4_HISSO</name>
<dbReference type="Pfam" id="PF18857">
    <property type="entry name" value="LPD38"/>
    <property type="match status" value="1"/>
</dbReference>
<evidence type="ECO:0000256" key="1">
    <source>
        <dbReference type="SAM" id="Coils"/>
    </source>
</evidence>
<dbReference type="Pfam" id="PF18814">
    <property type="entry name" value="PBECR5"/>
    <property type="match status" value="1"/>
</dbReference>
<evidence type="ECO:0000259" key="4">
    <source>
        <dbReference type="Pfam" id="PF18857"/>
    </source>
</evidence>
<feature type="domain" description="Barnase-EndoU-ColicinE5/D-RelE like" evidence="3">
    <location>
        <begin position="610"/>
        <end position="685"/>
    </location>
</feature>